<dbReference type="EMBL" id="DVOD01000060">
    <property type="protein sequence ID" value="HIU93149.1"/>
    <property type="molecule type" value="Genomic_DNA"/>
</dbReference>
<dbReference type="Proteomes" id="UP000886748">
    <property type="component" value="Unassembled WGS sequence"/>
</dbReference>
<reference evidence="1" key="2">
    <citation type="journal article" date="2021" name="PeerJ">
        <title>Extensive microbial diversity within the chicken gut microbiome revealed by metagenomics and culture.</title>
        <authorList>
            <person name="Gilroy R."/>
            <person name="Ravi A."/>
            <person name="Getino M."/>
            <person name="Pursley I."/>
            <person name="Horton D.L."/>
            <person name="Alikhan N.F."/>
            <person name="Baker D."/>
            <person name="Gharbi K."/>
            <person name="Hall N."/>
            <person name="Watson M."/>
            <person name="Adriaenssens E.M."/>
            <person name="Foster-Nyarko E."/>
            <person name="Jarju S."/>
            <person name="Secka A."/>
            <person name="Antonio M."/>
            <person name="Oren A."/>
            <person name="Chaudhuri R.R."/>
            <person name="La Ragione R."/>
            <person name="Hildebrand F."/>
            <person name="Pallen M.J."/>
        </authorList>
    </citation>
    <scope>NUCLEOTIDE SEQUENCE</scope>
    <source>
        <strain evidence="1">CHK154-7741</strain>
    </source>
</reference>
<comment type="caution">
    <text evidence="1">The sequence shown here is derived from an EMBL/GenBank/DDBJ whole genome shotgun (WGS) entry which is preliminary data.</text>
</comment>
<organism evidence="1 2">
    <name type="scientific">Candidatus Limenecus avicola</name>
    <dbReference type="NCBI Taxonomy" id="2840847"/>
    <lineage>
        <taxon>Bacteria</taxon>
        <taxon>Bacillati</taxon>
        <taxon>Bacillota</taxon>
        <taxon>Clostridia</taxon>
        <taxon>Eubacteriales</taxon>
        <taxon>Clostridiaceae</taxon>
        <taxon>Clostridiaceae incertae sedis</taxon>
        <taxon>Candidatus Limenecus</taxon>
    </lineage>
</organism>
<dbReference type="AlphaFoldDB" id="A0A9D1N122"/>
<accession>A0A9D1N122</accession>
<evidence type="ECO:0000313" key="2">
    <source>
        <dbReference type="Proteomes" id="UP000886748"/>
    </source>
</evidence>
<sequence length="295" mass="33872">MKILGLNTGINRTKSYPTSNKPYNLSFHGIDDKFIKDLSAIKTGDKITGIGLVIDTPKIRNNNTGKTEDCLITYQNDNKNGCFRLIKNDKTKIQKIAGFFKSNKELYKSYENNSFSFSDELLSKIKKISPETAADIEDLSISEIVYTSLCKKQEIQRAQELGYKKIDNNKDIVCIQNFIVYKKEYNNASRYVSVPVLRCLYQNKDKNIIIKANAFGKDSASPVNLYLRYGFLPLKVSLEDIEKHKIKTSKGTRIDPSYHVIMYLPKDAVLYDILKKICPKYEIDAISPKWFKRID</sequence>
<evidence type="ECO:0000313" key="1">
    <source>
        <dbReference type="EMBL" id="HIU93149.1"/>
    </source>
</evidence>
<proteinExistence type="predicted"/>
<protein>
    <submittedName>
        <fullName evidence="1">Uncharacterized protein</fullName>
    </submittedName>
</protein>
<name>A0A9D1N122_9CLOT</name>
<reference evidence="1" key="1">
    <citation type="submission" date="2020-10" db="EMBL/GenBank/DDBJ databases">
        <authorList>
            <person name="Gilroy R."/>
        </authorList>
    </citation>
    <scope>NUCLEOTIDE SEQUENCE</scope>
    <source>
        <strain evidence="1">CHK154-7741</strain>
    </source>
</reference>
<gene>
    <name evidence="1" type="ORF">IAD26_08470</name>
</gene>